<dbReference type="OrthoDB" id="10053569at2759"/>
<keyword evidence="3" id="KW-0274">FAD</keyword>
<evidence type="ECO:0000256" key="1">
    <source>
        <dbReference type="ARBA" id="ARBA00001974"/>
    </source>
</evidence>
<keyword evidence="6" id="KW-1185">Reference proteome</keyword>
<protein>
    <recommendedName>
        <fullName evidence="7">Kynurenine 3-monooxygenase</fullName>
    </recommendedName>
</protein>
<dbReference type="STRING" id="53326.A0A016W932"/>
<keyword evidence="2" id="KW-0285">Flavoprotein</keyword>
<dbReference type="GO" id="GO:0004502">
    <property type="term" value="F:kynurenine 3-monooxygenase activity"/>
    <property type="evidence" value="ECO:0007669"/>
    <property type="project" value="TreeGrafter"/>
</dbReference>
<dbReference type="EMBL" id="JARK01000534">
    <property type="protein sequence ID" value="EYC36091.1"/>
    <property type="molecule type" value="Genomic_DNA"/>
</dbReference>
<dbReference type="Proteomes" id="UP000024635">
    <property type="component" value="Unassembled WGS sequence"/>
</dbReference>
<dbReference type="Gene3D" id="3.50.50.60">
    <property type="entry name" value="FAD/NAD(P)-binding domain"/>
    <property type="match status" value="1"/>
</dbReference>
<sequence>MPKVVIAGAGLVGALNACYFAQRGWDVEVYEYRRDIRTMEHVPGRSINLALSYRGKCALEAVGLKEYIVEQGKSMSPICRK</sequence>
<gene>
    <name evidence="5" type="primary">Acey_s0934.g3105</name>
    <name evidence="5" type="ORF">Y032_0934g3105</name>
</gene>
<evidence type="ECO:0008006" key="7">
    <source>
        <dbReference type="Google" id="ProtNLM"/>
    </source>
</evidence>
<evidence type="ECO:0000313" key="6">
    <source>
        <dbReference type="Proteomes" id="UP000024635"/>
    </source>
</evidence>
<dbReference type="SUPFAM" id="SSF51905">
    <property type="entry name" value="FAD/NAD(P)-binding domain"/>
    <property type="match status" value="1"/>
</dbReference>
<comment type="caution">
    <text evidence="5">The sequence shown here is derived from an EMBL/GenBank/DDBJ whole genome shotgun (WGS) entry which is preliminary data.</text>
</comment>
<dbReference type="AlphaFoldDB" id="A0A016W932"/>
<evidence type="ECO:0000256" key="2">
    <source>
        <dbReference type="ARBA" id="ARBA00022630"/>
    </source>
</evidence>
<evidence type="ECO:0000256" key="4">
    <source>
        <dbReference type="ARBA" id="ARBA00023002"/>
    </source>
</evidence>
<comment type="cofactor">
    <cofactor evidence="1">
        <name>FAD</name>
        <dbReference type="ChEBI" id="CHEBI:57692"/>
    </cofactor>
</comment>
<dbReference type="GO" id="GO:0070189">
    <property type="term" value="P:kynurenine metabolic process"/>
    <property type="evidence" value="ECO:0007669"/>
    <property type="project" value="TreeGrafter"/>
</dbReference>
<organism evidence="5 6">
    <name type="scientific">Ancylostoma ceylanicum</name>
    <dbReference type="NCBI Taxonomy" id="53326"/>
    <lineage>
        <taxon>Eukaryota</taxon>
        <taxon>Metazoa</taxon>
        <taxon>Ecdysozoa</taxon>
        <taxon>Nematoda</taxon>
        <taxon>Chromadorea</taxon>
        <taxon>Rhabditida</taxon>
        <taxon>Rhabditina</taxon>
        <taxon>Rhabditomorpha</taxon>
        <taxon>Strongyloidea</taxon>
        <taxon>Ancylostomatidae</taxon>
        <taxon>Ancylostomatinae</taxon>
        <taxon>Ancylostoma</taxon>
    </lineage>
</organism>
<accession>A0A016W932</accession>
<proteinExistence type="predicted"/>
<evidence type="ECO:0000313" key="5">
    <source>
        <dbReference type="EMBL" id="EYC36091.1"/>
    </source>
</evidence>
<dbReference type="InterPro" id="IPR036188">
    <property type="entry name" value="FAD/NAD-bd_sf"/>
</dbReference>
<reference evidence="6" key="1">
    <citation type="journal article" date="2015" name="Nat. Genet.">
        <title>The genome and transcriptome of the zoonotic hookworm Ancylostoma ceylanicum identify infection-specific gene families.</title>
        <authorList>
            <person name="Schwarz E.M."/>
            <person name="Hu Y."/>
            <person name="Antoshechkin I."/>
            <person name="Miller M.M."/>
            <person name="Sternberg P.W."/>
            <person name="Aroian R.V."/>
        </authorList>
    </citation>
    <scope>NUCLEOTIDE SEQUENCE</scope>
    <source>
        <strain evidence="6">HY135</strain>
    </source>
</reference>
<evidence type="ECO:0000256" key="3">
    <source>
        <dbReference type="ARBA" id="ARBA00022827"/>
    </source>
</evidence>
<name>A0A016W932_9BILA</name>
<keyword evidence="4" id="KW-0560">Oxidoreductase</keyword>
<dbReference type="GO" id="GO:0005741">
    <property type="term" value="C:mitochondrial outer membrane"/>
    <property type="evidence" value="ECO:0007669"/>
    <property type="project" value="TreeGrafter"/>
</dbReference>
<dbReference type="PANTHER" id="PTHR46028">
    <property type="entry name" value="KYNURENINE 3-MONOOXYGENASE"/>
    <property type="match status" value="1"/>
</dbReference>
<dbReference type="PANTHER" id="PTHR46028:SF2">
    <property type="entry name" value="KYNURENINE 3-MONOOXYGENASE"/>
    <property type="match status" value="1"/>
</dbReference>